<dbReference type="AlphaFoldDB" id="A0AAV4P2S2"/>
<dbReference type="Proteomes" id="UP001054837">
    <property type="component" value="Unassembled WGS sequence"/>
</dbReference>
<protein>
    <submittedName>
        <fullName evidence="1">Uncharacterized protein</fullName>
    </submittedName>
</protein>
<name>A0AAV4P2S2_9ARAC</name>
<evidence type="ECO:0000313" key="2">
    <source>
        <dbReference type="Proteomes" id="UP001054837"/>
    </source>
</evidence>
<keyword evidence="2" id="KW-1185">Reference proteome</keyword>
<reference evidence="1 2" key="1">
    <citation type="submission" date="2021-06" db="EMBL/GenBank/DDBJ databases">
        <title>Caerostris darwini draft genome.</title>
        <authorList>
            <person name="Kono N."/>
            <person name="Arakawa K."/>
        </authorList>
    </citation>
    <scope>NUCLEOTIDE SEQUENCE [LARGE SCALE GENOMIC DNA]</scope>
</reference>
<organism evidence="1 2">
    <name type="scientific">Caerostris darwini</name>
    <dbReference type="NCBI Taxonomy" id="1538125"/>
    <lineage>
        <taxon>Eukaryota</taxon>
        <taxon>Metazoa</taxon>
        <taxon>Ecdysozoa</taxon>
        <taxon>Arthropoda</taxon>
        <taxon>Chelicerata</taxon>
        <taxon>Arachnida</taxon>
        <taxon>Araneae</taxon>
        <taxon>Araneomorphae</taxon>
        <taxon>Entelegynae</taxon>
        <taxon>Araneoidea</taxon>
        <taxon>Araneidae</taxon>
        <taxon>Caerostris</taxon>
    </lineage>
</organism>
<comment type="caution">
    <text evidence="1">The sequence shown here is derived from an EMBL/GenBank/DDBJ whole genome shotgun (WGS) entry which is preliminary data.</text>
</comment>
<proteinExistence type="predicted"/>
<sequence>MARVLSVCKLSKKNNFFCKDSCSVLRALRCFIDCSVDCSKKHRCRKLREVVSAEDLSNIEHSLPAGNGHQYSFPGHCAQEGVTECRSIEASPTLTHNPIGLFSETVPVLRLVAPLFETWKFLFFIHSWSVK</sequence>
<evidence type="ECO:0000313" key="1">
    <source>
        <dbReference type="EMBL" id="GIX90863.1"/>
    </source>
</evidence>
<accession>A0AAV4P2S2</accession>
<gene>
    <name evidence="1" type="ORF">CDAR_454951</name>
</gene>
<dbReference type="EMBL" id="BPLQ01002275">
    <property type="protein sequence ID" value="GIX90863.1"/>
    <property type="molecule type" value="Genomic_DNA"/>
</dbReference>